<feature type="domain" description="PAC" evidence="5">
    <location>
        <begin position="407"/>
        <end position="459"/>
    </location>
</feature>
<dbReference type="GO" id="GO:0052621">
    <property type="term" value="F:diguanylate cyclase activity"/>
    <property type="evidence" value="ECO:0007669"/>
    <property type="project" value="UniProtKB-EC"/>
</dbReference>
<dbReference type="NCBIfam" id="TIGR00229">
    <property type="entry name" value="sensory_box"/>
    <property type="match status" value="1"/>
</dbReference>
<dbReference type="CDD" id="cd01949">
    <property type="entry name" value="GGDEF"/>
    <property type="match status" value="1"/>
</dbReference>
<name>A0ABT1N4W7_9GAMM</name>
<gene>
    <name evidence="7" type="ORF">NHN17_12725</name>
</gene>
<evidence type="ECO:0000256" key="1">
    <source>
        <dbReference type="ARBA" id="ARBA00012528"/>
    </source>
</evidence>
<dbReference type="InterPro" id="IPR000160">
    <property type="entry name" value="GGDEF_dom"/>
</dbReference>
<dbReference type="Pfam" id="PF08448">
    <property type="entry name" value="PAS_4"/>
    <property type="match status" value="1"/>
</dbReference>
<dbReference type="SMART" id="SM00267">
    <property type="entry name" value="GGDEF"/>
    <property type="match status" value="1"/>
</dbReference>
<dbReference type="CDD" id="cd00130">
    <property type="entry name" value="PAS"/>
    <property type="match status" value="1"/>
</dbReference>
<feature type="domain" description="PAS" evidence="4">
    <location>
        <begin position="334"/>
        <end position="404"/>
    </location>
</feature>
<dbReference type="EC" id="2.7.7.65" evidence="1"/>
<protein>
    <recommendedName>
        <fullName evidence="1">diguanylate cyclase</fullName>
        <ecNumber evidence="1">2.7.7.65</ecNumber>
    </recommendedName>
</protein>
<dbReference type="Pfam" id="PF00990">
    <property type="entry name" value="GGDEF"/>
    <property type="match status" value="1"/>
</dbReference>
<evidence type="ECO:0000313" key="7">
    <source>
        <dbReference type="EMBL" id="MCQ1058919.1"/>
    </source>
</evidence>
<dbReference type="SUPFAM" id="SSF55073">
    <property type="entry name" value="Nucleotide cyclase"/>
    <property type="match status" value="1"/>
</dbReference>
<comment type="catalytic activity">
    <reaction evidence="2">
        <text>2 GTP = 3',3'-c-di-GMP + 2 diphosphate</text>
        <dbReference type="Rhea" id="RHEA:24898"/>
        <dbReference type="ChEBI" id="CHEBI:33019"/>
        <dbReference type="ChEBI" id="CHEBI:37565"/>
        <dbReference type="ChEBI" id="CHEBI:58805"/>
        <dbReference type="EC" id="2.7.7.65"/>
    </reaction>
</comment>
<evidence type="ECO:0000259" key="4">
    <source>
        <dbReference type="PROSITE" id="PS50112"/>
    </source>
</evidence>
<dbReference type="InterPro" id="IPR043128">
    <property type="entry name" value="Rev_trsase/Diguanyl_cyclase"/>
</dbReference>
<dbReference type="PROSITE" id="PS50887">
    <property type="entry name" value="GGDEF"/>
    <property type="match status" value="1"/>
</dbReference>
<dbReference type="NCBIfam" id="TIGR00254">
    <property type="entry name" value="GGDEF"/>
    <property type="match status" value="1"/>
</dbReference>
<keyword evidence="8" id="KW-1185">Reference proteome</keyword>
<accession>A0ABT1N4W7</accession>
<dbReference type="PROSITE" id="PS50113">
    <property type="entry name" value="PAC"/>
    <property type="match status" value="2"/>
</dbReference>
<dbReference type="PANTHER" id="PTHR45138:SF9">
    <property type="entry name" value="DIGUANYLATE CYCLASE DGCM-RELATED"/>
    <property type="match status" value="1"/>
</dbReference>
<evidence type="ECO:0000259" key="5">
    <source>
        <dbReference type="PROSITE" id="PS50113"/>
    </source>
</evidence>
<dbReference type="InterPro" id="IPR029787">
    <property type="entry name" value="Nucleotide_cyclase"/>
</dbReference>
<dbReference type="Proteomes" id="UP001524460">
    <property type="component" value="Unassembled WGS sequence"/>
</dbReference>
<proteinExistence type="predicted"/>
<organism evidence="7 8">
    <name type="scientific">Photobacterium pectinilyticum</name>
    <dbReference type="NCBI Taxonomy" id="2906793"/>
    <lineage>
        <taxon>Bacteria</taxon>
        <taxon>Pseudomonadati</taxon>
        <taxon>Pseudomonadota</taxon>
        <taxon>Gammaproteobacteria</taxon>
        <taxon>Vibrionales</taxon>
        <taxon>Vibrionaceae</taxon>
        <taxon>Photobacterium</taxon>
    </lineage>
</organism>
<dbReference type="SUPFAM" id="SSF55785">
    <property type="entry name" value="PYP-like sensor domain (PAS domain)"/>
    <property type="match status" value="2"/>
</dbReference>
<keyword evidence="7" id="KW-0808">Transferase</keyword>
<dbReference type="Gene3D" id="3.30.70.270">
    <property type="match status" value="1"/>
</dbReference>
<dbReference type="InterPro" id="IPR000014">
    <property type="entry name" value="PAS"/>
</dbReference>
<evidence type="ECO:0000256" key="3">
    <source>
        <dbReference type="SAM" id="Phobius"/>
    </source>
</evidence>
<evidence type="ECO:0000259" key="6">
    <source>
        <dbReference type="PROSITE" id="PS50887"/>
    </source>
</evidence>
<sequence length="639" mass="71245">MHTSCQERSVSPLSLTMLTLLARCGGCQLWGFIGRLAPTGLAVFAPTSYASSSSHWFQADNSALLFSLLILVLAIGGGLLALLLHHLEAGSFRRLHGQLTLMPIAVAVVRKKDGHLVYGNKPCRQLLGVRKLNDRYLYPDGLCDQMVCDRLRPFAGLKSFKEVNEARFQCNDTLIPLLISGLSIRCQWQSCWLLFIDSSRSNHGEKVKMENEQRIFHQVLNSLSELVYFKDKSGVLIGTNKAFDRFWRGRVDEGIAEELGIGSLSNSAFHTWTTAPDGSSRLLETNCNLLLGDSGEAIGTLSISHDVTDWHEMQEVLKSEIEKREVTEQELAQRNTLLDTILSASRDPIALYNEHGVYVGCNEPFARSLGYTQQSLLGKSSADVLEPDKLALFRQTDQQVIQQGISVKTDDYVILEDGTPIWYEVLKSPYRDPTDGTTGVLMMARDVTERKMAEQQLADAIMELQELSFIDSLTKVANRRSFDEQLRKMWYSHIREKNPLTLILCDIDYFKAFNDNYGHQQGDFALREVAKVLRSVVKRETDEVARYGGEEFAFLLPNTSLDGGEVVATAIHQALAEKGLTHRYSDIATTLTVSLGVATLIPQPSQDYGELVELADVALYKAKAAGRNCTMTMSEKEAG</sequence>
<keyword evidence="7" id="KW-0548">Nucleotidyltransferase</keyword>
<keyword evidence="3" id="KW-1133">Transmembrane helix</keyword>
<dbReference type="RefSeq" id="WP_255042946.1">
    <property type="nucleotide sequence ID" value="NZ_JANEYT010000026.1"/>
</dbReference>
<dbReference type="PROSITE" id="PS50112">
    <property type="entry name" value="PAS"/>
    <property type="match status" value="1"/>
</dbReference>
<reference evidence="7 8" key="1">
    <citation type="submission" date="2022-07" db="EMBL/GenBank/DDBJ databases">
        <title>Photobacterium pectinilyticum sp. nov., a marine bacterium isolated from surface seawater of Qingdao offshore.</title>
        <authorList>
            <person name="Wang X."/>
        </authorList>
    </citation>
    <scope>NUCLEOTIDE SEQUENCE [LARGE SCALE GENOMIC DNA]</scope>
    <source>
        <strain evidence="7 8">ZSDE20</strain>
    </source>
</reference>
<feature type="domain" description="PAC" evidence="5">
    <location>
        <begin position="265"/>
        <end position="319"/>
    </location>
</feature>
<keyword evidence="3" id="KW-0472">Membrane</keyword>
<dbReference type="InterPro" id="IPR050469">
    <property type="entry name" value="Diguanylate_Cyclase"/>
</dbReference>
<feature type="domain" description="GGDEF" evidence="6">
    <location>
        <begin position="498"/>
        <end position="635"/>
    </location>
</feature>
<dbReference type="InterPro" id="IPR000700">
    <property type="entry name" value="PAS-assoc_C"/>
</dbReference>
<dbReference type="Gene3D" id="3.30.450.20">
    <property type="entry name" value="PAS domain"/>
    <property type="match status" value="1"/>
</dbReference>
<evidence type="ECO:0000256" key="2">
    <source>
        <dbReference type="ARBA" id="ARBA00034247"/>
    </source>
</evidence>
<dbReference type="SMART" id="SM00091">
    <property type="entry name" value="PAS"/>
    <property type="match status" value="1"/>
</dbReference>
<dbReference type="EMBL" id="JANEYT010000026">
    <property type="protein sequence ID" value="MCQ1058919.1"/>
    <property type="molecule type" value="Genomic_DNA"/>
</dbReference>
<keyword evidence="3" id="KW-0812">Transmembrane</keyword>
<dbReference type="InterPro" id="IPR013656">
    <property type="entry name" value="PAS_4"/>
</dbReference>
<dbReference type="PANTHER" id="PTHR45138">
    <property type="entry name" value="REGULATORY COMPONENTS OF SENSORY TRANSDUCTION SYSTEM"/>
    <property type="match status" value="1"/>
</dbReference>
<comment type="caution">
    <text evidence="7">The sequence shown here is derived from an EMBL/GenBank/DDBJ whole genome shotgun (WGS) entry which is preliminary data.</text>
</comment>
<feature type="transmembrane region" description="Helical" evidence="3">
    <location>
        <begin position="63"/>
        <end position="84"/>
    </location>
</feature>
<evidence type="ECO:0000313" key="8">
    <source>
        <dbReference type="Proteomes" id="UP001524460"/>
    </source>
</evidence>
<dbReference type="InterPro" id="IPR035965">
    <property type="entry name" value="PAS-like_dom_sf"/>
</dbReference>